<feature type="compositionally biased region" description="Polar residues" evidence="2">
    <location>
        <begin position="466"/>
        <end position="477"/>
    </location>
</feature>
<dbReference type="EMBL" id="HBIB01003766">
    <property type="protein sequence ID" value="CAE0240246.1"/>
    <property type="molecule type" value="Transcribed_RNA"/>
</dbReference>
<feature type="compositionally biased region" description="Basic and acidic residues" evidence="2">
    <location>
        <begin position="350"/>
        <end position="359"/>
    </location>
</feature>
<feature type="compositionally biased region" description="Polar residues" evidence="2">
    <location>
        <begin position="112"/>
        <end position="125"/>
    </location>
</feature>
<feature type="compositionally biased region" description="Low complexity" evidence="2">
    <location>
        <begin position="511"/>
        <end position="522"/>
    </location>
</feature>
<name>A0A7S3CXR1_9EUKA</name>
<evidence type="ECO:0000256" key="1">
    <source>
        <dbReference type="SAM" id="Coils"/>
    </source>
</evidence>
<feature type="region of interest" description="Disordered" evidence="2">
    <location>
        <begin position="284"/>
        <end position="599"/>
    </location>
</feature>
<evidence type="ECO:0000313" key="4">
    <source>
        <dbReference type="EMBL" id="CAE0240247.1"/>
    </source>
</evidence>
<feature type="compositionally biased region" description="Low complexity" evidence="2">
    <location>
        <begin position="57"/>
        <end position="81"/>
    </location>
</feature>
<reference evidence="4" key="1">
    <citation type="submission" date="2021-01" db="EMBL/GenBank/DDBJ databases">
        <authorList>
            <person name="Corre E."/>
            <person name="Pelletier E."/>
            <person name="Niang G."/>
            <person name="Scheremetjew M."/>
            <person name="Finn R."/>
            <person name="Kale V."/>
            <person name="Holt S."/>
            <person name="Cochrane G."/>
            <person name="Meng A."/>
            <person name="Brown T."/>
            <person name="Cohen L."/>
        </authorList>
    </citation>
    <scope>NUCLEOTIDE SEQUENCE</scope>
    <source>
        <strain evidence="4">NIES-2562</strain>
    </source>
</reference>
<feature type="compositionally biased region" description="Basic residues" evidence="2">
    <location>
        <begin position="337"/>
        <end position="349"/>
    </location>
</feature>
<keyword evidence="1" id="KW-0175">Coiled coil</keyword>
<accession>A0A7S3CXR1</accession>
<organism evidence="4">
    <name type="scientific">Palpitomonas bilix</name>
    <dbReference type="NCBI Taxonomy" id="652834"/>
    <lineage>
        <taxon>Eukaryota</taxon>
        <taxon>Eukaryota incertae sedis</taxon>
    </lineage>
</organism>
<sequence>MWGQQGMPYMSDMELYSYQQQQPQQLYAQQQVPFNLEQYAYEQMLYRQMQESQLQQQRARQQQVGQGQFAAQQPQSQYYSGTQYPQDGGDPSLYIQQRQEEQKNGGDGGGQAVSQQSEEQYFSPQQIPPSRASLPQGFGRGVEYLIPGQQNYEYMAAQIAAEQQQMALYQQRLMQLQQQQQQQQQQRAQYEDHSPGEDSGGRIFGTSHLARIPEDTLSAAPYQLPSMPPREARARLMNQFGFGQEDGTAALNGGAKVTGEETLFGRKAMQTSVSGLQRMQQVPQGGIQASGPNVPQRRATSPAVSISDSSSDEKAAKKAPATKGSLATSKTKAGGGKQKKSAVKKVEKKAKKEQPDKKEVRKKKPEKPAPAGSAAKSKKGSKKPGSTGGEGDEDQDDAPLSMIGASTSKSALPPSGPAKKQGGGKKKSEQSASLKRKRSPSNTKDLSDDEALVVVKKQTKKGQPPKASQRSKQSPSEKMSAPATVSKGNISLLPPLSKTNAVPASDRTESDPSSSPSSASSTGKVTPTGQHQPSSTVRVSVIEAGEMQVKGADASRVSRNTAEESKQFSALPKMKTEPGTQILPAPASKQKGKGVKKETRVGREFQCDLAASSSTEDSKLEHHVDPVEVQVATVDSAETYPLSLLQTIPRCVDATVASNIPSSIQPSVDLQKLLRPEASAEIGVSLSIHSLFVDRNPDLPPAEWRKHVLRRNGIVSDQGGCIVSVVANPLLLSVKGKEGNVLIAPRDCLYVPAELMAMSCDLSLKGCDLSTYATSARSAYEGMATQMDAIRGHAIFYVTDFVVYKRCTDSSDPLLPSSPVDFTVRGGTQDANQSSLLQSIVVRGHWLVHAEALPTGVDVQGSYMFGEKEAIMLDSADSLPLSAVLSSCLSLGGHLITMDQGRFADATKPRQPKVKGDEKSGLDYIAYAIRMMSGGAETVTKRTFGDDVKTEDSACTDTPSPAVTPKNLDLLKEASQVEYEVIAAPTQNWKKRNELISSNSVGVRLKDALYARRAYSPLLKRLYPLVPLSRRGGNE</sequence>
<dbReference type="AlphaFoldDB" id="A0A7S3CXR1"/>
<feature type="compositionally biased region" description="Polar residues" evidence="2">
    <location>
        <begin position="523"/>
        <end position="538"/>
    </location>
</feature>
<evidence type="ECO:0000256" key="2">
    <source>
        <dbReference type="SAM" id="MobiDB-lite"/>
    </source>
</evidence>
<feature type="coiled-coil region" evidence="1">
    <location>
        <begin position="159"/>
        <end position="193"/>
    </location>
</feature>
<gene>
    <name evidence="3" type="ORF">PBIL07802_LOCUS2400</name>
    <name evidence="4" type="ORF">PBIL07802_LOCUS2401</name>
</gene>
<proteinExistence type="predicted"/>
<dbReference type="EMBL" id="HBIB01003767">
    <property type="protein sequence ID" value="CAE0240247.1"/>
    <property type="molecule type" value="Transcribed_RNA"/>
</dbReference>
<feature type="compositionally biased region" description="Low complexity" evidence="2">
    <location>
        <begin position="299"/>
        <end position="309"/>
    </location>
</feature>
<evidence type="ECO:0000313" key="3">
    <source>
        <dbReference type="EMBL" id="CAE0240246.1"/>
    </source>
</evidence>
<feature type="region of interest" description="Disordered" evidence="2">
    <location>
        <begin position="57"/>
        <end position="135"/>
    </location>
</feature>
<protein>
    <submittedName>
        <fullName evidence="4">Uncharacterized protein</fullName>
    </submittedName>
</protein>